<dbReference type="GO" id="GO:0008233">
    <property type="term" value="F:peptidase activity"/>
    <property type="evidence" value="ECO:0007669"/>
    <property type="project" value="InterPro"/>
</dbReference>
<dbReference type="CDD" id="cd14846">
    <property type="entry name" value="Peptidase_M15_like"/>
    <property type="match status" value="1"/>
</dbReference>
<dbReference type="InterPro" id="IPR003709">
    <property type="entry name" value="VanY-like_core_dom"/>
</dbReference>
<dbReference type="AlphaFoldDB" id="A0A291RJ48"/>
<protein>
    <submittedName>
        <fullName evidence="2">Peptidase M15</fullName>
    </submittedName>
</protein>
<dbReference type="GeneID" id="88359070"/>
<sequence length="159" mass="16870">MVRGIAGVVLGAGIGIAGAVVPGAAGVAHADFAAGTEGLGSLLAVSYTLAEREAHEQGVPLSITSGYRSPEEQERLWEDGIRTYGGADAARRWVLPPNESTHVQGRAIDVGPRQGAQWLEANGNRWGLCRTYDNEWWHFELATLPGAPCPSRLPDASVR</sequence>
<dbReference type="Pfam" id="PF02557">
    <property type="entry name" value="VanY"/>
    <property type="match status" value="1"/>
</dbReference>
<evidence type="ECO:0000313" key="3">
    <source>
        <dbReference type="Proteomes" id="UP000221961"/>
    </source>
</evidence>
<name>A0A291RJ48_9NOCA</name>
<dbReference type="RefSeq" id="WP_098694767.1">
    <property type="nucleotide sequence ID" value="NZ_CP023778.1"/>
</dbReference>
<dbReference type="KEGG" id="ntp:CRH09_16985"/>
<dbReference type="PANTHER" id="PTHR34385:SF1">
    <property type="entry name" value="PEPTIDOGLYCAN L-ALANYL-D-GLUTAMATE ENDOPEPTIDASE CWLK"/>
    <property type="match status" value="1"/>
</dbReference>
<feature type="domain" description="D-alanyl-D-alanine carboxypeptidase-like core" evidence="1">
    <location>
        <begin position="52"/>
        <end position="125"/>
    </location>
</feature>
<dbReference type="GO" id="GO:0006508">
    <property type="term" value="P:proteolysis"/>
    <property type="evidence" value="ECO:0007669"/>
    <property type="project" value="InterPro"/>
</dbReference>
<dbReference type="InterPro" id="IPR052179">
    <property type="entry name" value="DD-CPase-like"/>
</dbReference>
<reference evidence="2 3" key="1">
    <citation type="submission" date="2017-10" db="EMBL/GenBank/DDBJ databases">
        <title>Comparative genomics between pathogenic Norcardia.</title>
        <authorList>
            <person name="Zeng L."/>
        </authorList>
    </citation>
    <scope>NUCLEOTIDE SEQUENCE [LARGE SCALE GENOMIC DNA]</scope>
    <source>
        <strain evidence="2 3">NC_YFY_NT001</strain>
    </source>
</reference>
<dbReference type="Proteomes" id="UP000221961">
    <property type="component" value="Chromosome"/>
</dbReference>
<dbReference type="Gene3D" id="3.30.1380.10">
    <property type="match status" value="1"/>
</dbReference>
<evidence type="ECO:0000313" key="2">
    <source>
        <dbReference type="EMBL" id="ATL67641.1"/>
    </source>
</evidence>
<organism evidence="2 3">
    <name type="scientific">Nocardia terpenica</name>
    <dbReference type="NCBI Taxonomy" id="455432"/>
    <lineage>
        <taxon>Bacteria</taxon>
        <taxon>Bacillati</taxon>
        <taxon>Actinomycetota</taxon>
        <taxon>Actinomycetes</taxon>
        <taxon>Mycobacteriales</taxon>
        <taxon>Nocardiaceae</taxon>
        <taxon>Nocardia</taxon>
    </lineage>
</organism>
<proteinExistence type="predicted"/>
<dbReference type="PANTHER" id="PTHR34385">
    <property type="entry name" value="D-ALANYL-D-ALANINE CARBOXYPEPTIDASE"/>
    <property type="match status" value="1"/>
</dbReference>
<evidence type="ECO:0000259" key="1">
    <source>
        <dbReference type="Pfam" id="PF02557"/>
    </source>
</evidence>
<gene>
    <name evidence="2" type="ORF">CRH09_16985</name>
</gene>
<dbReference type="EMBL" id="CP023778">
    <property type="protein sequence ID" value="ATL67641.1"/>
    <property type="molecule type" value="Genomic_DNA"/>
</dbReference>
<dbReference type="SUPFAM" id="SSF55166">
    <property type="entry name" value="Hedgehog/DD-peptidase"/>
    <property type="match status" value="1"/>
</dbReference>
<dbReference type="InterPro" id="IPR009045">
    <property type="entry name" value="Zn_M74/Hedgehog-like"/>
</dbReference>
<accession>A0A291RJ48</accession>